<keyword evidence="5" id="KW-0804">Transcription</keyword>
<evidence type="ECO:0000313" key="8">
    <source>
        <dbReference type="EMBL" id="OGB90533.1"/>
    </source>
</evidence>
<evidence type="ECO:0000256" key="6">
    <source>
        <dbReference type="PROSITE-ProRule" id="PRU00169"/>
    </source>
</evidence>
<dbReference type="AlphaFoldDB" id="A0A1F4Q3E5"/>
<evidence type="ECO:0000259" key="7">
    <source>
        <dbReference type="PROSITE" id="PS50110"/>
    </source>
</evidence>
<protein>
    <recommendedName>
        <fullName evidence="7">Response regulatory domain-containing protein</fullName>
    </recommendedName>
</protein>
<evidence type="ECO:0000256" key="4">
    <source>
        <dbReference type="ARBA" id="ARBA00023125"/>
    </source>
</evidence>
<dbReference type="InterPro" id="IPR050595">
    <property type="entry name" value="Bact_response_regulator"/>
</dbReference>
<name>A0A1F4Q3E5_UNCSA</name>
<dbReference type="SMART" id="SM00448">
    <property type="entry name" value="REC"/>
    <property type="match status" value="1"/>
</dbReference>
<dbReference type="SUPFAM" id="SSF52172">
    <property type="entry name" value="CheY-like"/>
    <property type="match status" value="1"/>
</dbReference>
<feature type="domain" description="Response regulatory" evidence="7">
    <location>
        <begin position="4"/>
        <end position="120"/>
    </location>
</feature>
<dbReference type="Gene3D" id="3.40.50.2300">
    <property type="match status" value="1"/>
</dbReference>
<evidence type="ECO:0000256" key="1">
    <source>
        <dbReference type="ARBA" id="ARBA00022553"/>
    </source>
</evidence>
<organism evidence="8 9">
    <name type="scientific">candidate division WOR-1 bacterium RIFCSPHIGHO2_01_FULL_53_15</name>
    <dbReference type="NCBI Taxonomy" id="1802564"/>
    <lineage>
        <taxon>Bacteria</taxon>
        <taxon>Bacillati</taxon>
        <taxon>Saganbacteria</taxon>
    </lineage>
</organism>
<dbReference type="Pfam" id="PF00072">
    <property type="entry name" value="Response_reg"/>
    <property type="match status" value="1"/>
</dbReference>
<dbReference type="PROSITE" id="PS50110">
    <property type="entry name" value="RESPONSE_REGULATORY"/>
    <property type="match status" value="1"/>
</dbReference>
<dbReference type="InterPro" id="IPR011006">
    <property type="entry name" value="CheY-like_superfamily"/>
</dbReference>
<dbReference type="CDD" id="cd17574">
    <property type="entry name" value="REC_OmpR"/>
    <property type="match status" value="1"/>
</dbReference>
<accession>A0A1F4Q3E5</accession>
<dbReference type="PANTHER" id="PTHR44591">
    <property type="entry name" value="STRESS RESPONSE REGULATOR PROTEIN 1"/>
    <property type="match status" value="1"/>
</dbReference>
<sequence>MAKKILIIEDYPATSKMIADILELEGFEAVIEPDGITGLKKAAEEKPDLILLDIMLPGMDGLEVCTALKTDPRTKTIPIIILSVKASNEEIKAGLDCGAEDYITKPFEPLQLIEAVKKYLI</sequence>
<proteinExistence type="predicted"/>
<evidence type="ECO:0000256" key="2">
    <source>
        <dbReference type="ARBA" id="ARBA00023012"/>
    </source>
</evidence>
<dbReference type="InterPro" id="IPR001789">
    <property type="entry name" value="Sig_transdc_resp-reg_receiver"/>
</dbReference>
<dbReference type="EMBL" id="METM01000007">
    <property type="protein sequence ID" value="OGB90533.1"/>
    <property type="molecule type" value="Genomic_DNA"/>
</dbReference>
<keyword evidence="3" id="KW-0805">Transcription regulation</keyword>
<feature type="modified residue" description="4-aspartylphosphate" evidence="6">
    <location>
        <position position="53"/>
    </location>
</feature>
<dbReference type="GO" id="GO:0000160">
    <property type="term" value="P:phosphorelay signal transduction system"/>
    <property type="evidence" value="ECO:0007669"/>
    <property type="project" value="UniProtKB-KW"/>
</dbReference>
<evidence type="ECO:0000313" key="9">
    <source>
        <dbReference type="Proteomes" id="UP000178724"/>
    </source>
</evidence>
<keyword evidence="2" id="KW-0902">Two-component regulatory system</keyword>
<dbReference type="GO" id="GO:0003677">
    <property type="term" value="F:DNA binding"/>
    <property type="evidence" value="ECO:0007669"/>
    <property type="project" value="UniProtKB-KW"/>
</dbReference>
<dbReference type="PANTHER" id="PTHR44591:SF3">
    <property type="entry name" value="RESPONSE REGULATORY DOMAIN-CONTAINING PROTEIN"/>
    <property type="match status" value="1"/>
</dbReference>
<dbReference type="Proteomes" id="UP000178724">
    <property type="component" value="Unassembled WGS sequence"/>
</dbReference>
<reference evidence="8 9" key="1">
    <citation type="journal article" date="2016" name="Nat. Commun.">
        <title>Thousands of microbial genomes shed light on interconnected biogeochemical processes in an aquifer system.</title>
        <authorList>
            <person name="Anantharaman K."/>
            <person name="Brown C.T."/>
            <person name="Hug L.A."/>
            <person name="Sharon I."/>
            <person name="Castelle C.J."/>
            <person name="Probst A.J."/>
            <person name="Thomas B.C."/>
            <person name="Singh A."/>
            <person name="Wilkins M.J."/>
            <person name="Karaoz U."/>
            <person name="Brodie E.L."/>
            <person name="Williams K.H."/>
            <person name="Hubbard S.S."/>
            <person name="Banfield J.F."/>
        </authorList>
    </citation>
    <scope>NUCLEOTIDE SEQUENCE [LARGE SCALE GENOMIC DNA]</scope>
</reference>
<evidence type="ECO:0000256" key="5">
    <source>
        <dbReference type="ARBA" id="ARBA00023163"/>
    </source>
</evidence>
<comment type="caution">
    <text evidence="8">The sequence shown here is derived from an EMBL/GenBank/DDBJ whole genome shotgun (WGS) entry which is preliminary data.</text>
</comment>
<keyword evidence="1 6" id="KW-0597">Phosphoprotein</keyword>
<keyword evidence="4" id="KW-0238">DNA-binding</keyword>
<gene>
    <name evidence="8" type="ORF">A2625_03190</name>
</gene>
<evidence type="ECO:0000256" key="3">
    <source>
        <dbReference type="ARBA" id="ARBA00023015"/>
    </source>
</evidence>
<dbReference type="FunFam" id="3.40.50.2300:FF:000001">
    <property type="entry name" value="DNA-binding response regulator PhoB"/>
    <property type="match status" value="1"/>
</dbReference>